<dbReference type="PATRIC" id="fig|1150625.3.peg.3649"/>
<dbReference type="Proteomes" id="UP000074108">
    <property type="component" value="Unassembled WGS sequence"/>
</dbReference>
<dbReference type="Pfam" id="PF14175">
    <property type="entry name" value="YaaC"/>
    <property type="match status" value="1"/>
</dbReference>
<reference evidence="1 2" key="1">
    <citation type="journal article" date="2016" name="Front. Microbiol.">
        <title>Microevolution Analysis of Bacillus coahuilensis Unveils Differences in Phosphorus Acquisition Strategies and Their Regulation.</title>
        <authorList>
            <person name="Gomez-Lunar Z."/>
            <person name="Hernandez-Gonzalez I."/>
            <person name="Rodriguez-Torres M.D."/>
            <person name="Souza V."/>
            <person name="Olmedo-Alvarez G."/>
        </authorList>
    </citation>
    <scope>NUCLEOTIDE SEQUENCE [LARGE SCALE GENOMIC DNA]</scope>
    <source>
        <strain evidence="2">p1.1.43</strain>
    </source>
</reference>
<dbReference type="AlphaFoldDB" id="A0A147K3U2"/>
<dbReference type="InterPro" id="IPR026988">
    <property type="entry name" value="YaaC-like"/>
</dbReference>
<dbReference type="EMBL" id="LDYG01000059">
    <property type="protein sequence ID" value="KUP03910.1"/>
    <property type="molecule type" value="Genomic_DNA"/>
</dbReference>
<dbReference type="STRING" id="1150625.Q75_17375"/>
<evidence type="ECO:0000313" key="1">
    <source>
        <dbReference type="EMBL" id="KUP03910.1"/>
    </source>
</evidence>
<proteinExistence type="predicted"/>
<gene>
    <name evidence="1" type="ORF">Q75_17375</name>
</gene>
<keyword evidence="2" id="KW-1185">Reference proteome</keyword>
<accession>A0A147K3U2</accession>
<evidence type="ECO:0000313" key="2">
    <source>
        <dbReference type="Proteomes" id="UP000074108"/>
    </source>
</evidence>
<sequence>MYYASSSTQRFLKKIYNQRGVEKYESKSYDNSYPFIYYLEQGEMYYDQFSKAPLALKPLLLYYGYVQLLKAILLTVDPIYPQSSSVLAHGVSTRKRKKQHYSFLEDEVKIQKHGLYPHLAKEIFNITLTEGEKYTMESLLSHVPELTLLFQFHLKKEPLLRVEQTESNYLVSERILDHLHMTHDRFKSYLENRNPFINWEQDNTLLFTHLHPVTKESLPLRYHLENQALYIPTSRSDVEAIPELLIHLLILYNLSMISRYETEWWSELIKTTPTEDYSFIQAFLEVSYHKTPHFIEQVLKSL</sequence>
<organism evidence="1 2">
    <name type="scientific">Bacillus coahuilensis p1.1.43</name>
    <dbReference type="NCBI Taxonomy" id="1150625"/>
    <lineage>
        <taxon>Bacteria</taxon>
        <taxon>Bacillati</taxon>
        <taxon>Bacillota</taxon>
        <taxon>Bacilli</taxon>
        <taxon>Bacillales</taxon>
        <taxon>Bacillaceae</taxon>
        <taxon>Bacillus</taxon>
    </lineage>
</organism>
<name>A0A147K3U2_9BACI</name>
<protein>
    <recommendedName>
        <fullName evidence="3">YaaC</fullName>
    </recommendedName>
</protein>
<evidence type="ECO:0008006" key="3">
    <source>
        <dbReference type="Google" id="ProtNLM"/>
    </source>
</evidence>
<comment type="caution">
    <text evidence="1">The sequence shown here is derived from an EMBL/GenBank/DDBJ whole genome shotgun (WGS) entry which is preliminary data.</text>
</comment>